<evidence type="ECO:0000313" key="3">
    <source>
        <dbReference type="EMBL" id="MCW8109497.1"/>
    </source>
</evidence>
<feature type="signal peptide" evidence="2">
    <location>
        <begin position="1"/>
        <end position="21"/>
    </location>
</feature>
<sequence>MIRRTSGVVALSFVIASPVMAQDEGRIQLGKVDLLPELNSQFLYIDNVTYASDADPNISSWASIIAPQLKAVTRFSTHEIGLAYRVERGDYFDSSADNYTDHLLHLQGDFEFGSRHRLDANATYEAGHDERGRRYSNGSGSSLTEVDTWKESGVNGTYSFGALSARGRLDLSAGHAALDYDHNLGAYLFRDREYSDLRAAFAYKIGGQTHAVIEVESTDITYDLAADPTNPLDSVENSILAGVTWRSSATTKGFAKAGYKQKNFDSAEREDFSGAEWEVGMVWSPLTYSHFEVATSADTRETNSDADFIETRDYRASWTHEWVERFSTEAAVVYFQDEYIGSPTEQRTDDVKRFDLSADYQFRRWLALGIFYQFSDRDSDRQEVTFDRNVYGVSAKVTL</sequence>
<accession>A0ABT3P9N5</accession>
<protein>
    <submittedName>
        <fullName evidence="3">Outer membrane beta-barrel protein</fullName>
    </submittedName>
</protein>
<evidence type="ECO:0000256" key="2">
    <source>
        <dbReference type="SAM" id="SignalP"/>
    </source>
</evidence>
<gene>
    <name evidence="3" type="ORF">OPS25_13385</name>
</gene>
<name>A0ABT3P9N5_9ALTE</name>
<dbReference type="Proteomes" id="UP001142810">
    <property type="component" value="Unassembled WGS sequence"/>
</dbReference>
<keyword evidence="2" id="KW-0732">Signal</keyword>
<evidence type="ECO:0000256" key="1">
    <source>
        <dbReference type="SAM" id="MobiDB-lite"/>
    </source>
</evidence>
<dbReference type="RefSeq" id="WP_265618280.1">
    <property type="nucleotide sequence ID" value="NZ_JAPFRD010000011.1"/>
</dbReference>
<dbReference type="EMBL" id="JAPFRD010000011">
    <property type="protein sequence ID" value="MCW8109497.1"/>
    <property type="molecule type" value="Genomic_DNA"/>
</dbReference>
<feature type="region of interest" description="Disordered" evidence="1">
    <location>
        <begin position="123"/>
        <end position="144"/>
    </location>
</feature>
<dbReference type="Pfam" id="PF10082">
    <property type="entry name" value="BBP2_2"/>
    <property type="match status" value="1"/>
</dbReference>
<reference evidence="3" key="1">
    <citation type="submission" date="2022-11" db="EMBL/GenBank/DDBJ databases">
        <title>Alteromonas sp. nov., isolated from sea water of the Qingdao.</title>
        <authorList>
            <person name="Wang Q."/>
        </authorList>
    </citation>
    <scope>NUCLEOTIDE SEQUENCE</scope>
    <source>
        <strain evidence="3">ASW11-7</strain>
    </source>
</reference>
<feature type="chain" id="PRO_5046746858" evidence="2">
    <location>
        <begin position="22"/>
        <end position="399"/>
    </location>
</feature>
<organism evidence="3 4">
    <name type="scientific">Alteromonas aquimaris</name>
    <dbReference type="NCBI Taxonomy" id="2998417"/>
    <lineage>
        <taxon>Bacteria</taxon>
        <taxon>Pseudomonadati</taxon>
        <taxon>Pseudomonadota</taxon>
        <taxon>Gammaproteobacteria</taxon>
        <taxon>Alteromonadales</taxon>
        <taxon>Alteromonadaceae</taxon>
        <taxon>Alteromonas/Salinimonas group</taxon>
        <taxon>Alteromonas</taxon>
    </lineage>
</organism>
<keyword evidence="4" id="KW-1185">Reference proteome</keyword>
<proteinExistence type="predicted"/>
<dbReference type="InterPro" id="IPR018759">
    <property type="entry name" value="BBP2_2"/>
</dbReference>
<evidence type="ECO:0000313" key="4">
    <source>
        <dbReference type="Proteomes" id="UP001142810"/>
    </source>
</evidence>
<comment type="caution">
    <text evidence="3">The sequence shown here is derived from an EMBL/GenBank/DDBJ whole genome shotgun (WGS) entry which is preliminary data.</text>
</comment>